<gene>
    <name evidence="1" type="ORF">NCTC10975_03045</name>
</gene>
<protein>
    <submittedName>
        <fullName evidence="1">Protein of uncharacterized function (DUF2594)</fullName>
    </submittedName>
</protein>
<dbReference type="InterPro" id="IPR019705">
    <property type="entry name" value="DUF2594"/>
</dbReference>
<dbReference type="AlphaFoldDB" id="A0A2X2BTE3"/>
<evidence type="ECO:0000313" key="2">
    <source>
        <dbReference type="Proteomes" id="UP000251485"/>
    </source>
</evidence>
<evidence type="ECO:0000313" key="1">
    <source>
        <dbReference type="EMBL" id="SPY98141.1"/>
    </source>
</evidence>
<sequence>MNEKFKTQADVETLAQEVACLKTLVTYMLKALGQADAGRVILNIERAISEVADEQQAETFRNTLNQIKNSLSSIMILTSSKCNCA</sequence>
<dbReference type="EMBL" id="UAUE01000024">
    <property type="protein sequence ID" value="SPY98141.1"/>
    <property type="molecule type" value="Genomic_DNA"/>
</dbReference>
<proteinExistence type="predicted"/>
<organism evidence="1 2">
    <name type="scientific">Proteus mirabilis</name>
    <dbReference type="NCBI Taxonomy" id="584"/>
    <lineage>
        <taxon>Bacteria</taxon>
        <taxon>Pseudomonadati</taxon>
        <taxon>Pseudomonadota</taxon>
        <taxon>Gammaproteobacteria</taxon>
        <taxon>Enterobacterales</taxon>
        <taxon>Morganellaceae</taxon>
        <taxon>Proteus</taxon>
    </lineage>
</organism>
<dbReference type="Pfam" id="PF10769">
    <property type="entry name" value="DUF2594"/>
    <property type="match status" value="1"/>
</dbReference>
<accession>A0A2X2BTE3</accession>
<dbReference type="Proteomes" id="UP000251485">
    <property type="component" value="Unassembled WGS sequence"/>
</dbReference>
<name>A0A2X2BTE3_PROMI</name>
<reference evidence="1 2" key="1">
    <citation type="submission" date="2018-06" db="EMBL/GenBank/DDBJ databases">
        <authorList>
            <consortium name="Pathogen Informatics"/>
            <person name="Doyle S."/>
        </authorList>
    </citation>
    <scope>NUCLEOTIDE SEQUENCE [LARGE SCALE GENOMIC DNA]</scope>
    <source>
        <strain evidence="1 2">NCTC10975</strain>
    </source>
</reference>
<dbReference type="NCBIfam" id="NF007904">
    <property type="entry name" value="PRK10613.1"/>
    <property type="match status" value="1"/>
</dbReference>